<dbReference type="GO" id="GO:0016301">
    <property type="term" value="F:kinase activity"/>
    <property type="evidence" value="ECO:0007669"/>
    <property type="project" value="UniProtKB-KW"/>
</dbReference>
<evidence type="ECO:0000259" key="3">
    <source>
        <dbReference type="SMART" id="SM00954"/>
    </source>
</evidence>
<dbReference type="GO" id="GO:0015970">
    <property type="term" value="P:guanosine tetraphosphate biosynthetic process"/>
    <property type="evidence" value="ECO:0007669"/>
    <property type="project" value="UniProtKB-UniPathway"/>
</dbReference>
<dbReference type="InterPro" id="IPR052366">
    <property type="entry name" value="GTP_Pyrophosphokinase"/>
</dbReference>
<keyword evidence="5" id="KW-1185">Reference proteome</keyword>
<keyword evidence="2" id="KW-0175">Coiled coil</keyword>
<dbReference type="SMART" id="SM00954">
    <property type="entry name" value="RelA_SpoT"/>
    <property type="match status" value="1"/>
</dbReference>
<evidence type="ECO:0000313" key="5">
    <source>
        <dbReference type="Proteomes" id="UP000481852"/>
    </source>
</evidence>
<dbReference type="Gene3D" id="1.10.287.860">
    <property type="entry name" value="Nucleotidyltransferase"/>
    <property type="match status" value="1"/>
</dbReference>
<dbReference type="SUPFAM" id="SSF81301">
    <property type="entry name" value="Nucleotidyltransferase"/>
    <property type="match status" value="1"/>
</dbReference>
<gene>
    <name evidence="4" type="ORF">FYJ35_01335</name>
</gene>
<dbReference type="AlphaFoldDB" id="A0A6L5X3Z5"/>
<comment type="pathway">
    <text evidence="1">Purine metabolism; ppGpp biosynthesis; ppGpp from GTP: step 1/2.</text>
</comment>
<dbReference type="Proteomes" id="UP000481852">
    <property type="component" value="Unassembled WGS sequence"/>
</dbReference>
<proteinExistence type="predicted"/>
<dbReference type="InterPro" id="IPR007685">
    <property type="entry name" value="RelA_SpoT"/>
</dbReference>
<keyword evidence="4" id="KW-0418">Kinase</keyword>
<dbReference type="Gene3D" id="3.30.460.10">
    <property type="entry name" value="Beta Polymerase, domain 2"/>
    <property type="match status" value="1"/>
</dbReference>
<reference evidence="4 5" key="1">
    <citation type="submission" date="2019-08" db="EMBL/GenBank/DDBJ databases">
        <title>In-depth cultivation of the pig gut microbiome towards novel bacterial diversity and tailored functional studies.</title>
        <authorList>
            <person name="Wylensek D."/>
            <person name="Hitch T.C.A."/>
            <person name="Clavel T."/>
        </authorList>
    </citation>
    <scope>NUCLEOTIDE SEQUENCE [LARGE SCALE GENOMIC DNA]</scope>
    <source>
        <strain evidence="4 5">Oil+RF-744-WCA-WT-11</strain>
    </source>
</reference>
<dbReference type="PANTHER" id="PTHR47837:SF1">
    <property type="entry name" value="GTP PYROPHOSPHOKINASE YJBM"/>
    <property type="match status" value="1"/>
</dbReference>
<sequence>MAGIYGEYAETLQKVMDQLIGELSDYNNEVKEKTGDGIYEHLLGRIKSEESMREKCGRRGIPQTSESALRVMTDSIGLRVITRFIDDIYQIVTFLRKLPGVTIVQEKDYIRHAKPNGYRSYHVILNREVPYPDIDGRQPGHYYIEVQLRTIAMDSWASLEHQLKYKKDIGNEELIVKELKRCADELAGCDLSMQTIRNMIREEES</sequence>
<organism evidence="4 5">
    <name type="scientific">Porcincola intestinalis</name>
    <dbReference type="NCBI Taxonomy" id="2606632"/>
    <lineage>
        <taxon>Bacteria</taxon>
        <taxon>Bacillati</taxon>
        <taxon>Bacillota</taxon>
        <taxon>Clostridia</taxon>
        <taxon>Lachnospirales</taxon>
        <taxon>Lachnospiraceae</taxon>
        <taxon>Porcincola</taxon>
    </lineage>
</organism>
<dbReference type="Pfam" id="PF04607">
    <property type="entry name" value="RelA_SpoT"/>
    <property type="match status" value="1"/>
</dbReference>
<keyword evidence="4" id="KW-0808">Transferase</keyword>
<dbReference type="CDD" id="cd05399">
    <property type="entry name" value="NT_Rel-Spo_like"/>
    <property type="match status" value="1"/>
</dbReference>
<evidence type="ECO:0000256" key="2">
    <source>
        <dbReference type="SAM" id="Coils"/>
    </source>
</evidence>
<dbReference type="EMBL" id="VULZ01000001">
    <property type="protein sequence ID" value="MSS13706.1"/>
    <property type="molecule type" value="Genomic_DNA"/>
</dbReference>
<dbReference type="PANTHER" id="PTHR47837">
    <property type="entry name" value="GTP PYROPHOSPHOKINASE YJBM"/>
    <property type="match status" value="1"/>
</dbReference>
<feature type="domain" description="RelA/SpoT" evidence="3">
    <location>
        <begin position="44"/>
        <end position="171"/>
    </location>
</feature>
<accession>A0A6L5X3Z5</accession>
<comment type="caution">
    <text evidence="4">The sequence shown here is derived from an EMBL/GenBank/DDBJ whole genome shotgun (WGS) entry which is preliminary data.</text>
</comment>
<evidence type="ECO:0000313" key="4">
    <source>
        <dbReference type="EMBL" id="MSS13706.1"/>
    </source>
</evidence>
<protein>
    <submittedName>
        <fullName evidence="4">GTP pyrophosphokinase family protein</fullName>
    </submittedName>
</protein>
<feature type="coiled-coil region" evidence="2">
    <location>
        <begin position="9"/>
        <end position="36"/>
    </location>
</feature>
<dbReference type="UniPathway" id="UPA00908">
    <property type="reaction ID" value="UER00884"/>
</dbReference>
<dbReference type="InterPro" id="IPR043519">
    <property type="entry name" value="NT_sf"/>
</dbReference>
<evidence type="ECO:0000256" key="1">
    <source>
        <dbReference type="ARBA" id="ARBA00004976"/>
    </source>
</evidence>
<name>A0A6L5X3Z5_9FIRM</name>